<keyword evidence="8" id="KW-0862">Zinc</keyword>
<keyword evidence="3" id="KW-0698">rRNA processing</keyword>
<evidence type="ECO:0000259" key="9">
    <source>
        <dbReference type="PROSITE" id="PS50966"/>
    </source>
</evidence>
<dbReference type="Pfam" id="PF04900">
    <property type="entry name" value="Fcf1"/>
    <property type="match status" value="1"/>
</dbReference>
<dbReference type="InterPro" id="IPR029060">
    <property type="entry name" value="PIN-like_dom_sf"/>
</dbReference>
<keyword evidence="4" id="KW-0539">Nucleus</keyword>
<dbReference type="GO" id="GO:0006364">
    <property type="term" value="P:rRNA processing"/>
    <property type="evidence" value="ECO:0007669"/>
    <property type="project" value="UniProtKB-KW"/>
</dbReference>
<evidence type="ECO:0000256" key="3">
    <source>
        <dbReference type="ARBA" id="ARBA00022552"/>
    </source>
</evidence>
<dbReference type="Proteomes" id="UP001152622">
    <property type="component" value="Chromosome 23"/>
</dbReference>
<keyword evidence="8" id="KW-0479">Metal-binding</keyword>
<evidence type="ECO:0000256" key="4">
    <source>
        <dbReference type="ARBA" id="ARBA00023242"/>
    </source>
</evidence>
<dbReference type="CDD" id="cd09866">
    <property type="entry name" value="PIN_Fcf1-Utp23-H"/>
    <property type="match status" value="1"/>
</dbReference>
<dbReference type="PANTHER" id="PTHR35385">
    <property type="entry name" value="PROTEIN B, PUTATIVE-RELATED-RELATED"/>
    <property type="match status" value="1"/>
</dbReference>
<evidence type="ECO:0000313" key="10">
    <source>
        <dbReference type="EMBL" id="KAJ8333580.1"/>
    </source>
</evidence>
<comment type="caution">
    <text evidence="10">The sequence shown here is derived from an EMBL/GenBank/DDBJ whole genome shotgun (WGS) entry which is preliminary data.</text>
</comment>
<reference evidence="10" key="1">
    <citation type="journal article" date="2023" name="Science">
        <title>Genome structures resolve the early diversification of teleost fishes.</title>
        <authorList>
            <person name="Parey E."/>
            <person name="Louis A."/>
            <person name="Montfort J."/>
            <person name="Bouchez O."/>
            <person name="Roques C."/>
            <person name="Iampietro C."/>
            <person name="Lluch J."/>
            <person name="Castinel A."/>
            <person name="Donnadieu C."/>
            <person name="Desvignes T."/>
            <person name="Floi Bucao C."/>
            <person name="Jouanno E."/>
            <person name="Wen M."/>
            <person name="Mejri S."/>
            <person name="Dirks R."/>
            <person name="Jansen H."/>
            <person name="Henkel C."/>
            <person name="Chen W.J."/>
            <person name="Zahm M."/>
            <person name="Cabau C."/>
            <person name="Klopp C."/>
            <person name="Thompson A.W."/>
            <person name="Robinson-Rechavi M."/>
            <person name="Braasch I."/>
            <person name="Lecointre G."/>
            <person name="Bobe J."/>
            <person name="Postlethwait J.H."/>
            <person name="Berthelot C."/>
            <person name="Roest Crollius H."/>
            <person name="Guiguen Y."/>
        </authorList>
    </citation>
    <scope>NUCLEOTIDE SEQUENCE</scope>
    <source>
        <tissue evidence="10">Blood</tissue>
    </source>
</reference>
<comment type="subcellular location">
    <subcellularLocation>
        <location evidence="1">Nucleus</location>
        <location evidence="1">Nucleolus</location>
    </subcellularLocation>
</comment>
<keyword evidence="11" id="KW-1185">Reference proteome</keyword>
<feature type="domain" description="SWIM-type" evidence="9">
    <location>
        <begin position="523"/>
        <end position="554"/>
    </location>
</feature>
<evidence type="ECO:0000256" key="2">
    <source>
        <dbReference type="ARBA" id="ARBA00022517"/>
    </source>
</evidence>
<keyword evidence="8" id="KW-0863">Zinc-finger</keyword>
<comment type="similarity">
    <text evidence="6">Belongs to the UTP23/FCF1 family. UTP23 subfamily.</text>
</comment>
<dbReference type="FunFam" id="3.40.50.1010:FF:000006">
    <property type="entry name" value="rRNA-processing protein UTP23 homolog"/>
    <property type="match status" value="1"/>
</dbReference>
<evidence type="ECO:0000256" key="8">
    <source>
        <dbReference type="PROSITE-ProRule" id="PRU00325"/>
    </source>
</evidence>
<dbReference type="OrthoDB" id="25675at2759"/>
<dbReference type="GO" id="GO:0032040">
    <property type="term" value="C:small-subunit processome"/>
    <property type="evidence" value="ECO:0007669"/>
    <property type="project" value="InterPro"/>
</dbReference>
<accession>A0A9Q1E7F9</accession>
<gene>
    <name evidence="10" type="ORF">SKAU_G00415880</name>
</gene>
<comment type="function">
    <text evidence="5">Involved in rRNA-processing and ribosome biogenesis.</text>
</comment>
<keyword evidence="2" id="KW-0690">Ribosome biogenesis</keyword>
<evidence type="ECO:0000256" key="6">
    <source>
        <dbReference type="ARBA" id="ARBA00038503"/>
    </source>
</evidence>
<dbReference type="GO" id="GO:0008270">
    <property type="term" value="F:zinc ion binding"/>
    <property type="evidence" value="ECO:0007669"/>
    <property type="project" value="UniProtKB-KW"/>
</dbReference>
<protein>
    <recommendedName>
        <fullName evidence="7">rRNA-processing protein UTP23 homolog</fullName>
    </recommendedName>
</protein>
<evidence type="ECO:0000256" key="7">
    <source>
        <dbReference type="ARBA" id="ARBA00071400"/>
    </source>
</evidence>
<dbReference type="SUPFAM" id="SSF88723">
    <property type="entry name" value="PIN domain-like"/>
    <property type="match status" value="1"/>
</dbReference>
<dbReference type="PROSITE" id="PS50966">
    <property type="entry name" value="ZF_SWIM"/>
    <property type="match status" value="1"/>
</dbReference>
<evidence type="ECO:0000256" key="1">
    <source>
        <dbReference type="ARBA" id="ARBA00004604"/>
    </source>
</evidence>
<dbReference type="Gene3D" id="3.40.50.1010">
    <property type="entry name" value="5'-nuclease"/>
    <property type="match status" value="1"/>
</dbReference>
<sequence>MKIKRQKQAKKTISFYKYNFNFREPFQILLDGTFCQAALKNKIQIKEQMPKYLMGEVQLCTTNCVLKELESLGKELYGAKIILQRFQIRNCLHFRNPVPASQCLLSMLDAANPHHYFIASQDRELSTAVKKVPGVPLLYIVLNTIVLDKPSLRSVTHVQAVQLGELVTPEQQQSICKLKEEQGIAQDGAEVDYRCQHNTCGSSGNKSTKNTSFPATMYLILKRHSKRREEVKIVLQAFQKSIWSSSRGGDGFRSWEKTGTVQHRAEGDQCQDVTNNREAACDCHMHSHDEESSCEADSVEMTFVDSSGNCDRHNHRFFLLLTHSSAGGLPLGVLITTLESQTTITAAMELFNIIMPNEKFFGRPAGLCVIMTDDCAALRQSLCTVYPKATLVLCVFHLQVMWRWLWNTYSGVPKQHRAHLLKSFKVLVYAETSTALMGSYTTLMEDHIAVQHPKFLWHLKEVFERREEMEAYYICRLTAAANNRLRVIHKKGEGKGEINSDAIVQEDQSNYTVASSSSTGLFYHVNMAIGCCTCPVGISGGPCKHQSVVASKFGQHESFPRISTPATRKLYYEIATVSEEPLQTVTPVEIDPGTGGGGLSLDTMDCTQSRGYKRPRGYLQTKAQIGDQPTAVARRKTPLGGRRALNTGRPLKAWKKDHGYGKVGPWGGPTNALHTILRECSLFEHGN</sequence>
<evidence type="ECO:0000256" key="5">
    <source>
        <dbReference type="ARBA" id="ARBA00037300"/>
    </source>
</evidence>
<dbReference type="EMBL" id="JAINUF010000023">
    <property type="protein sequence ID" value="KAJ8333580.1"/>
    <property type="molecule type" value="Genomic_DNA"/>
</dbReference>
<proteinExistence type="inferred from homology"/>
<evidence type="ECO:0000313" key="11">
    <source>
        <dbReference type="Proteomes" id="UP001152622"/>
    </source>
</evidence>
<dbReference type="InterPro" id="IPR007527">
    <property type="entry name" value="Znf_SWIM"/>
</dbReference>
<organism evidence="10 11">
    <name type="scientific">Synaphobranchus kaupii</name>
    <name type="common">Kaup's arrowtooth eel</name>
    <dbReference type="NCBI Taxonomy" id="118154"/>
    <lineage>
        <taxon>Eukaryota</taxon>
        <taxon>Metazoa</taxon>
        <taxon>Chordata</taxon>
        <taxon>Craniata</taxon>
        <taxon>Vertebrata</taxon>
        <taxon>Euteleostomi</taxon>
        <taxon>Actinopterygii</taxon>
        <taxon>Neopterygii</taxon>
        <taxon>Teleostei</taxon>
        <taxon>Anguilliformes</taxon>
        <taxon>Synaphobranchidae</taxon>
        <taxon>Synaphobranchus</taxon>
    </lineage>
</organism>
<name>A0A9Q1E7F9_SYNKA</name>
<dbReference type="PANTHER" id="PTHR35385:SF2">
    <property type="entry name" value="PROTEIN B, PUTATIVE-RELATED"/>
    <property type="match status" value="1"/>
</dbReference>
<dbReference type="AlphaFoldDB" id="A0A9Q1E7F9"/>
<dbReference type="InterPro" id="IPR006984">
    <property type="entry name" value="Fcf1/UTP23"/>
</dbReference>